<comment type="caution">
    <text evidence="1">The sequence shown here is derived from an EMBL/GenBank/DDBJ whole genome shotgun (WGS) entry which is preliminary data.</text>
</comment>
<evidence type="ECO:0008006" key="3">
    <source>
        <dbReference type="Google" id="ProtNLM"/>
    </source>
</evidence>
<evidence type="ECO:0000313" key="2">
    <source>
        <dbReference type="Proteomes" id="UP000193928"/>
    </source>
</evidence>
<dbReference type="Proteomes" id="UP000193928">
    <property type="component" value="Unassembled WGS sequence"/>
</dbReference>
<dbReference type="EMBL" id="LQOY01000011">
    <property type="protein sequence ID" value="ORV96671.1"/>
    <property type="molecule type" value="Genomic_DNA"/>
</dbReference>
<name>A0A1X1XCN6_MYCGO</name>
<sequence>MSLKLGDRNETVRRWRQVMAAMFHGYGRPLGPLDPNTNEYGPRAVSWQKEYERRTGQKTDGVVSDQDLLDLKIVRPHRPIWIYSAPGSGAPWWLGPAFDTGEWAKNVLNLNHQPIGYDIGGYLGLMGGDPKLSYNDVIGQLDAEFERLLDVNPDVQRAITARRANPKAAVDVEIWGSAYSQSADGLKKSFTRLFGPGGKYELLRDRINGLLLFGDPTRQPGRTKPGNTPPGWGIARWTAPAWLEALTWSITVQNDFYAACDDEIRPLFYTWFIRAETELPFVIYTGQIIIPALLNLVAPFLGGLAGLGSPLAVPILAGATGVTPGLLSPIIGGITGTREGPDPKLIEFLSVKGVLTNLPALVKLMSALPGIAAHGDYYSPRPEFGGRGGVQVACDTIAAFRR</sequence>
<protein>
    <recommendedName>
        <fullName evidence="3">Lysin B</fullName>
    </recommendedName>
</protein>
<dbReference type="RefSeq" id="WP_085087309.1">
    <property type="nucleotide sequence ID" value="NZ_JACKSU010000113.1"/>
</dbReference>
<reference evidence="1 2" key="1">
    <citation type="submission" date="2016-01" db="EMBL/GenBank/DDBJ databases">
        <title>The new phylogeny of the genus Mycobacterium.</title>
        <authorList>
            <person name="Tarcisio F."/>
            <person name="Conor M."/>
            <person name="Antonella G."/>
            <person name="Elisabetta G."/>
            <person name="Giulia F.S."/>
            <person name="Sara T."/>
            <person name="Anna F."/>
            <person name="Clotilde B."/>
            <person name="Roberto B."/>
            <person name="Veronica D.S."/>
            <person name="Fabio R."/>
            <person name="Monica P."/>
            <person name="Olivier J."/>
            <person name="Enrico T."/>
            <person name="Nicola S."/>
        </authorList>
    </citation>
    <scope>NUCLEOTIDE SEQUENCE [LARGE SCALE GENOMIC DNA]</scope>
    <source>
        <strain evidence="1 2">DSM 44160</strain>
    </source>
</reference>
<dbReference type="AlphaFoldDB" id="A0A1X1XCN6"/>
<organism evidence="1 2">
    <name type="scientific">Mycobacterium gordonae</name>
    <dbReference type="NCBI Taxonomy" id="1778"/>
    <lineage>
        <taxon>Bacteria</taxon>
        <taxon>Bacillati</taxon>
        <taxon>Actinomycetota</taxon>
        <taxon>Actinomycetes</taxon>
        <taxon>Mycobacteriales</taxon>
        <taxon>Mycobacteriaceae</taxon>
        <taxon>Mycobacterium</taxon>
    </lineage>
</organism>
<proteinExistence type="predicted"/>
<accession>A0A1X1XCN6</accession>
<keyword evidence="2" id="KW-1185">Reference proteome</keyword>
<evidence type="ECO:0000313" key="1">
    <source>
        <dbReference type="EMBL" id="ORV96671.1"/>
    </source>
</evidence>
<dbReference type="Gene3D" id="3.40.50.1820">
    <property type="entry name" value="alpha/beta hydrolase"/>
    <property type="match status" value="1"/>
</dbReference>
<gene>
    <name evidence="1" type="ORF">AWC08_12125</name>
</gene>
<dbReference type="InterPro" id="IPR029058">
    <property type="entry name" value="AB_hydrolase_fold"/>
</dbReference>